<evidence type="ECO:0000256" key="1">
    <source>
        <dbReference type="SAM" id="MobiDB-lite"/>
    </source>
</evidence>
<dbReference type="Proteomes" id="UP001165160">
    <property type="component" value="Unassembled WGS sequence"/>
</dbReference>
<evidence type="ECO:0000259" key="3">
    <source>
        <dbReference type="Pfam" id="PF00487"/>
    </source>
</evidence>
<dbReference type="EMBL" id="BRXX01000567">
    <property type="protein sequence ID" value="GMH47025.1"/>
    <property type="molecule type" value="Genomic_DNA"/>
</dbReference>
<feature type="region of interest" description="Disordered" evidence="1">
    <location>
        <begin position="1"/>
        <end position="50"/>
    </location>
</feature>
<dbReference type="Pfam" id="PF00487">
    <property type="entry name" value="FA_desaturase"/>
    <property type="match status" value="1"/>
</dbReference>
<feature type="transmembrane region" description="Helical" evidence="2">
    <location>
        <begin position="183"/>
        <end position="200"/>
    </location>
</feature>
<evidence type="ECO:0000313" key="4">
    <source>
        <dbReference type="EMBL" id="GMH47025.1"/>
    </source>
</evidence>
<proteinExistence type="predicted"/>
<dbReference type="PANTHER" id="PTHR36459">
    <property type="entry name" value="ORF"/>
    <property type="match status" value="1"/>
</dbReference>
<feature type="compositionally biased region" description="Low complexity" evidence="1">
    <location>
        <begin position="13"/>
        <end position="31"/>
    </location>
</feature>
<keyword evidence="2" id="KW-1133">Transmembrane helix</keyword>
<dbReference type="GO" id="GO:0006629">
    <property type="term" value="P:lipid metabolic process"/>
    <property type="evidence" value="ECO:0007669"/>
    <property type="project" value="InterPro"/>
</dbReference>
<feature type="transmembrane region" description="Helical" evidence="2">
    <location>
        <begin position="61"/>
        <end position="83"/>
    </location>
</feature>
<organism evidence="4 5">
    <name type="scientific">Triparma verrucosa</name>
    <dbReference type="NCBI Taxonomy" id="1606542"/>
    <lineage>
        <taxon>Eukaryota</taxon>
        <taxon>Sar</taxon>
        <taxon>Stramenopiles</taxon>
        <taxon>Ochrophyta</taxon>
        <taxon>Bolidophyceae</taxon>
        <taxon>Parmales</taxon>
        <taxon>Triparmaceae</taxon>
        <taxon>Triparma</taxon>
    </lineage>
</organism>
<reference evidence="5" key="1">
    <citation type="journal article" date="2023" name="Commun. Biol.">
        <title>Genome analysis of Parmales, the sister group of diatoms, reveals the evolutionary specialization of diatoms from phago-mixotrophs to photoautotrophs.</title>
        <authorList>
            <person name="Ban H."/>
            <person name="Sato S."/>
            <person name="Yoshikawa S."/>
            <person name="Yamada K."/>
            <person name="Nakamura Y."/>
            <person name="Ichinomiya M."/>
            <person name="Sato N."/>
            <person name="Blanc-Mathieu R."/>
            <person name="Endo H."/>
            <person name="Kuwata A."/>
            <person name="Ogata H."/>
        </authorList>
    </citation>
    <scope>NUCLEOTIDE SEQUENCE [LARGE SCALE GENOMIC DNA]</scope>
    <source>
        <strain evidence="5">NIES 3699</strain>
    </source>
</reference>
<keyword evidence="5" id="KW-1185">Reference proteome</keyword>
<gene>
    <name evidence="4" type="ORF">TrVE_jg9358</name>
</gene>
<evidence type="ECO:0000256" key="2">
    <source>
        <dbReference type="SAM" id="Phobius"/>
    </source>
</evidence>
<keyword evidence="2" id="KW-0812">Transmembrane</keyword>
<protein>
    <recommendedName>
        <fullName evidence="3">Fatty acid desaturase domain-containing protein</fullName>
    </recommendedName>
</protein>
<dbReference type="InterPro" id="IPR005804">
    <property type="entry name" value="FA_desaturase_dom"/>
</dbReference>
<feature type="domain" description="Fatty acid desaturase" evidence="3">
    <location>
        <begin position="190"/>
        <end position="413"/>
    </location>
</feature>
<feature type="transmembrane region" description="Helical" evidence="2">
    <location>
        <begin position="308"/>
        <end position="331"/>
    </location>
</feature>
<evidence type="ECO:0000313" key="5">
    <source>
        <dbReference type="Proteomes" id="UP001165160"/>
    </source>
</evidence>
<feature type="transmembrane region" description="Helical" evidence="2">
    <location>
        <begin position="89"/>
        <end position="112"/>
    </location>
</feature>
<comment type="caution">
    <text evidence="4">The sequence shown here is derived from an EMBL/GenBank/DDBJ whole genome shotgun (WGS) entry which is preliminary data.</text>
</comment>
<name>A0A9W6ZAR9_9STRA</name>
<keyword evidence="2" id="KW-0472">Membrane</keyword>
<feature type="transmembrane region" description="Helical" evidence="2">
    <location>
        <begin position="144"/>
        <end position="163"/>
    </location>
</feature>
<sequence length="488" mass="55755">MCTRKRSKSPSRAPKNAKAPSNSKSSTSSMPESDKLNPGDAEELPSSPTPKKAMFSGCKLAIVKICLTLFVVPFSISTAYEFLTLMSGILILVPFGPFVAWQVFWCTVWEFVDKKSLNLIQLCAKASDVVGPKLKGLVRHPKDGFVIILLVYLGVFMPALFFYELNLSLTAGFNYKRCLAFNLFRIGPMYANFMWVYVMCHKEGHAINGSLLKRGIMDKLFGSMFNHWVGMFHGVIPGVFTISHIHNHHKYDNDENDVYSTAYRPRDEFTSWVRYVPEWMAYATNASSLVFFIQQKEWKRVVGTMLSTIYYCAFVGLIWHFSPMFCFWYLVYPLIEGNILLSVVNYTWHAFIDPEDPSNDYVNSTTVVDGMNFCLKEEYHVVHHQYAGVHWSKHRALYEKHLPEYKKAKASIFYGENLFVIFGCIVAKDYTKLAELYYEPGNMTKTELADMMKARLRCAGRSVAKMVGRSAKSVASSKKFMSKEIKSN</sequence>
<dbReference type="PANTHER" id="PTHR36459:SF1">
    <property type="entry name" value="FATTY ACID DESATURASE DOMAIN-CONTAINING PROTEIN-RELATED"/>
    <property type="match status" value="1"/>
</dbReference>
<feature type="transmembrane region" description="Helical" evidence="2">
    <location>
        <begin position="220"/>
        <end position="242"/>
    </location>
</feature>
<accession>A0A9W6ZAR9</accession>
<dbReference type="AlphaFoldDB" id="A0A9W6ZAR9"/>